<dbReference type="Gene3D" id="1.20.5.250">
    <property type="match status" value="1"/>
</dbReference>
<protein>
    <submittedName>
        <fullName evidence="3">Uncharacterized protein</fullName>
    </submittedName>
</protein>
<feature type="compositionally biased region" description="Acidic residues" evidence="2">
    <location>
        <begin position="40"/>
        <end position="49"/>
    </location>
</feature>
<dbReference type="Proteomes" id="UP000026962">
    <property type="component" value="Chromosome 12"/>
</dbReference>
<reference evidence="3" key="1">
    <citation type="submission" date="2015-04" db="UniProtKB">
        <authorList>
            <consortium name="EnsemblPlants"/>
        </authorList>
    </citation>
    <scope>IDENTIFICATION</scope>
</reference>
<evidence type="ECO:0000256" key="2">
    <source>
        <dbReference type="SAM" id="MobiDB-lite"/>
    </source>
</evidence>
<accession>A0A0E0MME7</accession>
<proteinExistence type="predicted"/>
<dbReference type="EnsemblPlants" id="OPUNC12G10800.1">
    <property type="protein sequence ID" value="OPUNC12G10800.1"/>
    <property type="gene ID" value="OPUNC12G10800"/>
</dbReference>
<evidence type="ECO:0000313" key="4">
    <source>
        <dbReference type="Proteomes" id="UP000026962"/>
    </source>
</evidence>
<reference evidence="3" key="2">
    <citation type="submission" date="2018-05" db="EMBL/GenBank/DDBJ databases">
        <title>OpunRS2 (Oryza punctata Reference Sequence Version 2).</title>
        <authorList>
            <person name="Zhang J."/>
            <person name="Kudrna D."/>
            <person name="Lee S."/>
            <person name="Talag J."/>
            <person name="Welchert J."/>
            <person name="Wing R.A."/>
        </authorList>
    </citation>
    <scope>NUCLEOTIDE SEQUENCE [LARGE SCALE GENOMIC DNA]</scope>
</reference>
<dbReference type="Gramene" id="OPUNC12G10800.1">
    <property type="protein sequence ID" value="OPUNC12G10800.1"/>
    <property type="gene ID" value="OPUNC12G10800"/>
</dbReference>
<sequence>MDPSAAKPSEEDKALGMDPSGEGFLGDSTLQRRQGTGDGEKDDEDDDDMPSLLEALGEETLANFPQDLIDRLKAYEDGREAEKASFIEIQNHFSGNGMESSTSYAEYKVVVNDDGEDDSKVPSRVVAPPGRRRFRSGVTVKKNQSGGGSH</sequence>
<dbReference type="HOGENOM" id="CLU_091883_1_0_1"/>
<name>A0A0E0MME7_ORYPU</name>
<evidence type="ECO:0000313" key="3">
    <source>
        <dbReference type="EnsemblPlants" id="OPUNC12G10800.1"/>
    </source>
</evidence>
<feature type="region of interest" description="Disordered" evidence="2">
    <location>
        <begin position="114"/>
        <end position="150"/>
    </location>
</feature>
<organism evidence="3">
    <name type="scientific">Oryza punctata</name>
    <name type="common">Red rice</name>
    <dbReference type="NCBI Taxonomy" id="4537"/>
    <lineage>
        <taxon>Eukaryota</taxon>
        <taxon>Viridiplantae</taxon>
        <taxon>Streptophyta</taxon>
        <taxon>Embryophyta</taxon>
        <taxon>Tracheophyta</taxon>
        <taxon>Spermatophyta</taxon>
        <taxon>Magnoliopsida</taxon>
        <taxon>Liliopsida</taxon>
        <taxon>Poales</taxon>
        <taxon>Poaceae</taxon>
        <taxon>BOP clade</taxon>
        <taxon>Oryzoideae</taxon>
        <taxon>Oryzeae</taxon>
        <taxon>Oryzinae</taxon>
        <taxon>Oryza</taxon>
    </lineage>
</organism>
<dbReference type="GO" id="GO:0012505">
    <property type="term" value="C:endomembrane system"/>
    <property type="evidence" value="ECO:0007669"/>
    <property type="project" value="UniProtKB-SubCell"/>
</dbReference>
<dbReference type="AlphaFoldDB" id="A0A0E0MME7"/>
<comment type="subcellular location">
    <subcellularLocation>
        <location evidence="1">Endomembrane system</location>
        <topology evidence="1">Single-pass membrane protein</topology>
    </subcellularLocation>
</comment>
<feature type="region of interest" description="Disordered" evidence="2">
    <location>
        <begin position="1"/>
        <end position="50"/>
    </location>
</feature>
<keyword evidence="4" id="KW-1185">Reference proteome</keyword>
<dbReference type="InterPro" id="IPR023624">
    <property type="entry name" value="Antenna_beta_dom_sf"/>
</dbReference>
<evidence type="ECO:0000256" key="1">
    <source>
        <dbReference type="ARBA" id="ARBA00037847"/>
    </source>
</evidence>